<accession>A0A9Q1E2H4</accession>
<comment type="caution">
    <text evidence="2">The sequence shown here is derived from an EMBL/GenBank/DDBJ whole genome shotgun (WGS) entry which is preliminary data.</text>
</comment>
<feature type="domain" description="FHOD1 N-terminal GTPase-binding" evidence="1">
    <location>
        <begin position="6"/>
        <end position="89"/>
    </location>
</feature>
<proteinExistence type="predicted"/>
<dbReference type="GO" id="GO:0005856">
    <property type="term" value="C:cytoskeleton"/>
    <property type="evidence" value="ECO:0007669"/>
    <property type="project" value="TreeGrafter"/>
</dbReference>
<evidence type="ECO:0000313" key="3">
    <source>
        <dbReference type="Proteomes" id="UP001152803"/>
    </source>
</evidence>
<keyword evidence="3" id="KW-1185">Reference proteome</keyword>
<protein>
    <recommendedName>
        <fullName evidence="1">FHOD1 N-terminal GTPase-binding domain-containing protein</fullName>
    </recommendedName>
</protein>
<dbReference type="Proteomes" id="UP001152803">
    <property type="component" value="Unassembled WGS sequence"/>
</dbReference>
<dbReference type="PANTHER" id="PTHR45920:SF3">
    <property type="entry name" value="FH1_FH2 DOMAIN-CONTAINING PROTEIN 3"/>
    <property type="match status" value="1"/>
</dbReference>
<dbReference type="AlphaFoldDB" id="A0A9Q1E2H4"/>
<dbReference type="GO" id="GO:0051015">
    <property type="term" value="F:actin filament binding"/>
    <property type="evidence" value="ECO:0007669"/>
    <property type="project" value="TreeGrafter"/>
</dbReference>
<dbReference type="OrthoDB" id="9806920at2759"/>
<dbReference type="InterPro" id="IPR041387">
    <property type="entry name" value="FHOD1_GBD_N"/>
</dbReference>
<dbReference type="Gene3D" id="1.25.10.10">
    <property type="entry name" value="Leucine-rich Repeat Variant"/>
    <property type="match status" value="1"/>
</dbReference>
<sequence length="214" mass="23780">MATFICRVQFLDDTDPFNSTNFPEPTRPPLYTFREDIPLINQIAGVHRQLKAPHKLDDCALQLSHNGTYLDLESTLAEQRDELEGFQEDGGRGKKHSIILRTQLSVRVHACIVLPSLPHPSAGMDVSLRLLSDKWVAVATSKSEGGVSGHGHLSPLPEPCATTNAPDWPERSALSRSCAHFFIVMPCDCEISTLRMPWREKSATLHLSLVVLFT</sequence>
<dbReference type="InterPro" id="IPR011989">
    <property type="entry name" value="ARM-like"/>
</dbReference>
<dbReference type="GO" id="GO:0030866">
    <property type="term" value="P:cortical actin cytoskeleton organization"/>
    <property type="evidence" value="ECO:0007669"/>
    <property type="project" value="TreeGrafter"/>
</dbReference>
<reference evidence="2" key="1">
    <citation type="journal article" date="2023" name="Science">
        <title>Genome structures resolve the early diversification of teleost fishes.</title>
        <authorList>
            <person name="Parey E."/>
            <person name="Louis A."/>
            <person name="Montfort J."/>
            <person name="Bouchez O."/>
            <person name="Roques C."/>
            <person name="Iampietro C."/>
            <person name="Lluch J."/>
            <person name="Castinel A."/>
            <person name="Donnadieu C."/>
            <person name="Desvignes T."/>
            <person name="Floi Bucao C."/>
            <person name="Jouanno E."/>
            <person name="Wen M."/>
            <person name="Mejri S."/>
            <person name="Dirks R."/>
            <person name="Jansen H."/>
            <person name="Henkel C."/>
            <person name="Chen W.J."/>
            <person name="Zahm M."/>
            <person name="Cabau C."/>
            <person name="Klopp C."/>
            <person name="Thompson A.W."/>
            <person name="Robinson-Rechavi M."/>
            <person name="Braasch I."/>
            <person name="Lecointre G."/>
            <person name="Bobe J."/>
            <person name="Postlethwait J.H."/>
            <person name="Berthelot C."/>
            <person name="Roest Crollius H."/>
            <person name="Guiguen Y."/>
        </authorList>
    </citation>
    <scope>NUCLEOTIDE SEQUENCE</scope>
    <source>
        <strain evidence="2">Concon-B</strain>
    </source>
</reference>
<dbReference type="GO" id="GO:0005737">
    <property type="term" value="C:cytoplasm"/>
    <property type="evidence" value="ECO:0007669"/>
    <property type="project" value="TreeGrafter"/>
</dbReference>
<dbReference type="EMBL" id="JAFJMO010000001">
    <property type="protein sequence ID" value="KAJ8288114.1"/>
    <property type="molecule type" value="Genomic_DNA"/>
</dbReference>
<name>A0A9Q1E2H4_CONCO</name>
<evidence type="ECO:0000313" key="2">
    <source>
        <dbReference type="EMBL" id="KAJ8288114.1"/>
    </source>
</evidence>
<dbReference type="GO" id="GO:0055003">
    <property type="term" value="P:cardiac myofibril assembly"/>
    <property type="evidence" value="ECO:0007669"/>
    <property type="project" value="TreeGrafter"/>
</dbReference>
<organism evidence="2 3">
    <name type="scientific">Conger conger</name>
    <name type="common">Conger eel</name>
    <name type="synonym">Muraena conger</name>
    <dbReference type="NCBI Taxonomy" id="82655"/>
    <lineage>
        <taxon>Eukaryota</taxon>
        <taxon>Metazoa</taxon>
        <taxon>Chordata</taxon>
        <taxon>Craniata</taxon>
        <taxon>Vertebrata</taxon>
        <taxon>Euteleostomi</taxon>
        <taxon>Actinopterygii</taxon>
        <taxon>Neopterygii</taxon>
        <taxon>Teleostei</taxon>
        <taxon>Anguilliformes</taxon>
        <taxon>Congridae</taxon>
        <taxon>Conger</taxon>
    </lineage>
</organism>
<evidence type="ECO:0000259" key="1">
    <source>
        <dbReference type="Pfam" id="PF18382"/>
    </source>
</evidence>
<gene>
    <name evidence="2" type="ORF">COCON_G00007730</name>
</gene>
<dbReference type="GO" id="GO:0045214">
    <property type="term" value="P:sarcomere organization"/>
    <property type="evidence" value="ECO:0007669"/>
    <property type="project" value="TreeGrafter"/>
</dbReference>
<dbReference type="Pfam" id="PF18382">
    <property type="entry name" value="Formin_GBD_N"/>
    <property type="match status" value="1"/>
</dbReference>
<dbReference type="PANTHER" id="PTHR45920">
    <property type="entry name" value="FORMIN HOMOLOGY 2 DOMAIN CONTAINING, ISOFORM I"/>
    <property type="match status" value="1"/>
</dbReference>